<dbReference type="AlphaFoldDB" id="A0AAN8ZPD0"/>
<keyword evidence="4" id="KW-0732">Signal</keyword>
<comment type="caution">
    <text evidence="6">The sequence shown here is derived from an EMBL/GenBank/DDBJ whole genome shotgun (WGS) entry which is preliminary data.</text>
</comment>
<name>A0AAN8ZPD0_HALRR</name>
<evidence type="ECO:0000313" key="7">
    <source>
        <dbReference type="Proteomes" id="UP001381693"/>
    </source>
</evidence>
<proteinExistence type="predicted"/>
<sequence>MAWLKCLYYLSLWLLPLGFAHKDNEQALQYGRVMHDPCADNGGSCTPVSTAACSILQEDCNLNEVCCDTCMNESNALCAQANGVCKKSCGFMEAGFRKGCNRGGCKCCFQCKIKPSCAERNGFCVRRYSDCPSGNVDKRGCRGRRCRCCIPDFLESCFTHTYLINEGSGSIQVPVNGEATYHDDQSCYWIIQVSIGQVISIHFDDFQLEGYGDDLTGNSCPYDFITITDVHMNQTLHTNNYRLCGFPVPGDMVSWTNVVQIYFESDSSVVHSGFNITYTAVTPSGRRSHDNLGEFIDEELIEHKKVFTKVPPKGKNDAKEFIPKKDEE</sequence>
<evidence type="ECO:0000259" key="5">
    <source>
        <dbReference type="PROSITE" id="PS01180"/>
    </source>
</evidence>
<dbReference type="PANTHER" id="PTHR24251:SF52">
    <property type="entry name" value="CUB DOMAIN-CONTAINING PROTEIN"/>
    <property type="match status" value="1"/>
</dbReference>
<keyword evidence="1" id="KW-0677">Repeat</keyword>
<protein>
    <submittedName>
        <fullName evidence="6">Tumor necrosis factor-inducible protein 6 protein</fullName>
    </submittedName>
</protein>
<dbReference type="Gene3D" id="2.60.120.290">
    <property type="entry name" value="Spermadhesin, CUB domain"/>
    <property type="match status" value="1"/>
</dbReference>
<reference evidence="6 7" key="1">
    <citation type="submission" date="2023-11" db="EMBL/GenBank/DDBJ databases">
        <title>Halocaridina rubra genome assembly.</title>
        <authorList>
            <person name="Smith C."/>
        </authorList>
    </citation>
    <scope>NUCLEOTIDE SEQUENCE [LARGE SCALE GENOMIC DNA]</scope>
    <source>
        <strain evidence="6">EP-1</strain>
        <tissue evidence="6">Whole</tissue>
    </source>
</reference>
<dbReference type="FunFam" id="2.60.120.290:FF:000005">
    <property type="entry name" value="Procollagen C-endopeptidase enhancer 1"/>
    <property type="match status" value="1"/>
</dbReference>
<dbReference type="Pfam" id="PF00431">
    <property type="entry name" value="CUB"/>
    <property type="match status" value="1"/>
</dbReference>
<feature type="domain" description="CUB" evidence="5">
    <location>
        <begin position="149"/>
        <end position="281"/>
    </location>
</feature>
<keyword evidence="2" id="KW-1015">Disulfide bond</keyword>
<dbReference type="CDD" id="cd00041">
    <property type="entry name" value="CUB"/>
    <property type="match status" value="1"/>
</dbReference>
<dbReference type="EMBL" id="JAXCGZ010022808">
    <property type="protein sequence ID" value="KAK7023547.1"/>
    <property type="molecule type" value="Genomic_DNA"/>
</dbReference>
<dbReference type="SUPFAM" id="SSF49854">
    <property type="entry name" value="Spermadhesin, CUB domain"/>
    <property type="match status" value="1"/>
</dbReference>
<dbReference type="InterPro" id="IPR035914">
    <property type="entry name" value="Sperma_CUB_dom_sf"/>
</dbReference>
<organism evidence="6 7">
    <name type="scientific">Halocaridina rubra</name>
    <name type="common">Hawaiian red shrimp</name>
    <dbReference type="NCBI Taxonomy" id="373956"/>
    <lineage>
        <taxon>Eukaryota</taxon>
        <taxon>Metazoa</taxon>
        <taxon>Ecdysozoa</taxon>
        <taxon>Arthropoda</taxon>
        <taxon>Crustacea</taxon>
        <taxon>Multicrustacea</taxon>
        <taxon>Malacostraca</taxon>
        <taxon>Eumalacostraca</taxon>
        <taxon>Eucarida</taxon>
        <taxon>Decapoda</taxon>
        <taxon>Pleocyemata</taxon>
        <taxon>Caridea</taxon>
        <taxon>Atyoidea</taxon>
        <taxon>Atyidae</taxon>
        <taxon>Halocaridina</taxon>
    </lineage>
</organism>
<feature type="signal peptide" evidence="4">
    <location>
        <begin position="1"/>
        <end position="20"/>
    </location>
</feature>
<dbReference type="PANTHER" id="PTHR24251">
    <property type="entry name" value="OVOCHYMASE-RELATED"/>
    <property type="match status" value="1"/>
</dbReference>
<keyword evidence="7" id="KW-1185">Reference proteome</keyword>
<evidence type="ECO:0000256" key="4">
    <source>
        <dbReference type="SAM" id="SignalP"/>
    </source>
</evidence>
<evidence type="ECO:0000313" key="6">
    <source>
        <dbReference type="EMBL" id="KAK7023547.1"/>
    </source>
</evidence>
<comment type="caution">
    <text evidence="3">Lacks conserved residue(s) required for the propagation of feature annotation.</text>
</comment>
<dbReference type="InterPro" id="IPR000859">
    <property type="entry name" value="CUB_dom"/>
</dbReference>
<feature type="chain" id="PRO_5042861715" evidence="4">
    <location>
        <begin position="21"/>
        <end position="328"/>
    </location>
</feature>
<evidence type="ECO:0000256" key="2">
    <source>
        <dbReference type="ARBA" id="ARBA00023157"/>
    </source>
</evidence>
<accession>A0AAN8ZPD0</accession>
<evidence type="ECO:0000256" key="1">
    <source>
        <dbReference type="ARBA" id="ARBA00022737"/>
    </source>
</evidence>
<dbReference type="SMART" id="SM00042">
    <property type="entry name" value="CUB"/>
    <property type="match status" value="1"/>
</dbReference>
<gene>
    <name evidence="6" type="primary">TNFAIP6</name>
    <name evidence="6" type="ORF">SK128_010747</name>
</gene>
<dbReference type="PROSITE" id="PS01180">
    <property type="entry name" value="CUB"/>
    <property type="match status" value="1"/>
</dbReference>
<evidence type="ECO:0000256" key="3">
    <source>
        <dbReference type="PROSITE-ProRule" id="PRU00059"/>
    </source>
</evidence>
<dbReference type="Proteomes" id="UP001381693">
    <property type="component" value="Unassembled WGS sequence"/>
</dbReference>